<keyword evidence="3" id="KW-1185">Reference proteome</keyword>
<organism evidence="2 3">
    <name type="scientific">Aspergillus lucknowensis</name>
    <dbReference type="NCBI Taxonomy" id="176173"/>
    <lineage>
        <taxon>Eukaryota</taxon>
        <taxon>Fungi</taxon>
        <taxon>Dikarya</taxon>
        <taxon>Ascomycota</taxon>
        <taxon>Pezizomycotina</taxon>
        <taxon>Eurotiomycetes</taxon>
        <taxon>Eurotiomycetidae</taxon>
        <taxon>Eurotiales</taxon>
        <taxon>Aspergillaceae</taxon>
        <taxon>Aspergillus</taxon>
        <taxon>Aspergillus subgen. Nidulantes</taxon>
    </lineage>
</organism>
<dbReference type="GeneID" id="98150014"/>
<dbReference type="Proteomes" id="UP001610432">
    <property type="component" value="Unassembled WGS sequence"/>
</dbReference>
<name>A0ABR4LWG7_9EURO</name>
<feature type="chain" id="PRO_5045521101" description="Secreted protein" evidence="1">
    <location>
        <begin position="20"/>
        <end position="81"/>
    </location>
</feature>
<feature type="signal peptide" evidence="1">
    <location>
        <begin position="1"/>
        <end position="19"/>
    </location>
</feature>
<dbReference type="RefSeq" id="XP_070887864.1">
    <property type="nucleotide sequence ID" value="XM_071034942.1"/>
</dbReference>
<sequence>MLIERSSLALVFVLQSSHSLQCPIQSSSPPFNRTTQGISILENCAARFTETDTMSSRLGLGSLLSQVNAIFMIARVKISGS</sequence>
<proteinExistence type="predicted"/>
<dbReference type="EMBL" id="JBFXLQ010000012">
    <property type="protein sequence ID" value="KAL2868885.1"/>
    <property type="molecule type" value="Genomic_DNA"/>
</dbReference>
<reference evidence="2 3" key="1">
    <citation type="submission" date="2024-07" db="EMBL/GenBank/DDBJ databases">
        <title>Section-level genome sequencing and comparative genomics of Aspergillus sections Usti and Cavernicolus.</title>
        <authorList>
            <consortium name="Lawrence Berkeley National Laboratory"/>
            <person name="Nybo J.L."/>
            <person name="Vesth T.C."/>
            <person name="Theobald S."/>
            <person name="Frisvad J.C."/>
            <person name="Larsen T.O."/>
            <person name="Kjaerboelling I."/>
            <person name="Rothschild-Mancinelli K."/>
            <person name="Lyhne E.K."/>
            <person name="Kogle M.E."/>
            <person name="Barry K."/>
            <person name="Clum A."/>
            <person name="Na H."/>
            <person name="Ledsgaard L."/>
            <person name="Lin J."/>
            <person name="Lipzen A."/>
            <person name="Kuo A."/>
            <person name="Riley R."/>
            <person name="Mondo S."/>
            <person name="Labutti K."/>
            <person name="Haridas S."/>
            <person name="Pangalinan J."/>
            <person name="Salamov A.A."/>
            <person name="Simmons B.A."/>
            <person name="Magnuson J.K."/>
            <person name="Chen J."/>
            <person name="Drula E."/>
            <person name="Henrissat B."/>
            <person name="Wiebenga A."/>
            <person name="Lubbers R.J."/>
            <person name="Gomes A.C."/>
            <person name="Macurrencykelacurrency M.R."/>
            <person name="Stajich J."/>
            <person name="Grigoriev I.V."/>
            <person name="Mortensen U.H."/>
            <person name="De Vries R.P."/>
            <person name="Baker S.E."/>
            <person name="Andersen M.R."/>
        </authorList>
    </citation>
    <scope>NUCLEOTIDE SEQUENCE [LARGE SCALE GENOMIC DNA]</scope>
    <source>
        <strain evidence="2 3">CBS 449.75</strain>
    </source>
</reference>
<gene>
    <name evidence="2" type="ORF">BJX67DRAFT_40465</name>
</gene>
<comment type="caution">
    <text evidence="2">The sequence shown here is derived from an EMBL/GenBank/DDBJ whole genome shotgun (WGS) entry which is preliminary data.</text>
</comment>
<keyword evidence="1" id="KW-0732">Signal</keyword>
<evidence type="ECO:0000256" key="1">
    <source>
        <dbReference type="SAM" id="SignalP"/>
    </source>
</evidence>
<evidence type="ECO:0008006" key="4">
    <source>
        <dbReference type="Google" id="ProtNLM"/>
    </source>
</evidence>
<evidence type="ECO:0000313" key="3">
    <source>
        <dbReference type="Proteomes" id="UP001610432"/>
    </source>
</evidence>
<evidence type="ECO:0000313" key="2">
    <source>
        <dbReference type="EMBL" id="KAL2868885.1"/>
    </source>
</evidence>
<accession>A0ABR4LWG7</accession>
<protein>
    <recommendedName>
        <fullName evidence="4">Secreted protein</fullName>
    </recommendedName>
</protein>